<keyword evidence="3" id="KW-1185">Reference proteome</keyword>
<dbReference type="Proteomes" id="UP000225322">
    <property type="component" value="Segment"/>
</dbReference>
<protein>
    <submittedName>
        <fullName evidence="2">Uncharacterized protein</fullName>
    </submittedName>
</protein>
<name>A0A0K1LLT8_9CAUD</name>
<organism evidence="2 3">
    <name type="scientific">Caulobacter phage Sansa</name>
    <dbReference type="NCBI Taxonomy" id="1675600"/>
    <lineage>
        <taxon>Viruses</taxon>
        <taxon>Duplodnaviria</taxon>
        <taxon>Heunggongvirae</taxon>
        <taxon>Uroviricota</taxon>
        <taxon>Caudoviricetes</taxon>
        <taxon>Sansavirus</taxon>
        <taxon>Sansavirus sansa</taxon>
        <taxon>Caulobacter virus Sansa</taxon>
    </lineage>
</organism>
<keyword evidence="1" id="KW-0812">Transmembrane</keyword>
<sequence>MNTPYLTSALNLVPGMRKSLAAALDADDERELRLEATGLIAELEMLERLLALEAGQRADTSRLPKMGIIDLVRTIAGVWLLGITVAVTPIHRRTIGAMSMVADAGLVLHRSIRS</sequence>
<evidence type="ECO:0000313" key="3">
    <source>
        <dbReference type="Proteomes" id="UP000225322"/>
    </source>
</evidence>
<reference evidence="2 3" key="1">
    <citation type="journal article" date="2015" name="Genome Announc.">
        <title>Complete Genome Sequence of Caulobacter crescentus Siphophage Sansa.</title>
        <authorList>
            <person name="Vara L."/>
            <person name="Kane A.A."/>
            <person name="Cahill J.L."/>
            <person name="Rasche E.S."/>
            <person name="Kuty Everett G.F."/>
        </authorList>
    </citation>
    <scope>NUCLEOTIDE SEQUENCE [LARGE SCALE GENOMIC DNA]</scope>
</reference>
<evidence type="ECO:0000313" key="2">
    <source>
        <dbReference type="EMBL" id="AKU43466.1"/>
    </source>
</evidence>
<dbReference type="EMBL" id="KT001913">
    <property type="protein sequence ID" value="AKU43466.1"/>
    <property type="molecule type" value="Genomic_DNA"/>
</dbReference>
<accession>A0A0K1LLT8</accession>
<keyword evidence="1" id="KW-1133">Transmembrane helix</keyword>
<feature type="transmembrane region" description="Helical" evidence="1">
    <location>
        <begin position="71"/>
        <end position="90"/>
    </location>
</feature>
<keyword evidence="1" id="KW-0472">Membrane</keyword>
<proteinExistence type="predicted"/>
<gene>
    <name evidence="2" type="ORF">CPT_Sansa62</name>
</gene>
<evidence type="ECO:0000256" key="1">
    <source>
        <dbReference type="SAM" id="Phobius"/>
    </source>
</evidence>